<sequence>MAERRTLSFATLDRVMPDVDRLLEGHETVGNWSLGQICNHLAGAIAGSVEGFPFHAPWIFRKTLGAVSRRRVFKTGRMATGIPLPARYSPKPDLDPRAEAEALRATLRFYAGFQEPLALHPVFGRLTRDEWNQLHAIHCAHHLSFVLPRPSVRLDQAKEAGLDVDPGVV</sequence>
<accession>A0AAU7CIR6</accession>
<evidence type="ECO:0000313" key="1">
    <source>
        <dbReference type="EMBL" id="XBH04899.1"/>
    </source>
</evidence>
<dbReference type="AlphaFoldDB" id="A0AAU7CIR6"/>
<name>A0AAU7CIR6_9BACT</name>
<dbReference type="InterPro" id="IPR034660">
    <property type="entry name" value="DinB/YfiT-like"/>
</dbReference>
<dbReference type="RefSeq" id="WP_406697701.1">
    <property type="nucleotide sequence ID" value="NZ_CP155447.1"/>
</dbReference>
<dbReference type="SUPFAM" id="SSF109854">
    <property type="entry name" value="DinB/YfiT-like putative metalloenzymes"/>
    <property type="match status" value="1"/>
</dbReference>
<gene>
    <name evidence="1" type="ORF">V5E97_02460</name>
</gene>
<organism evidence="1">
    <name type="scientific">Singulisphaera sp. Ch08</name>
    <dbReference type="NCBI Taxonomy" id="3120278"/>
    <lineage>
        <taxon>Bacteria</taxon>
        <taxon>Pseudomonadati</taxon>
        <taxon>Planctomycetota</taxon>
        <taxon>Planctomycetia</taxon>
        <taxon>Isosphaerales</taxon>
        <taxon>Isosphaeraceae</taxon>
        <taxon>Singulisphaera</taxon>
    </lineage>
</organism>
<reference evidence="1" key="1">
    <citation type="submission" date="2024-05" db="EMBL/GenBank/DDBJ databases">
        <title>Planctomycetes of the genus Singulisphaera possess chitinolytic capabilities.</title>
        <authorList>
            <person name="Ivanova A."/>
        </authorList>
    </citation>
    <scope>NUCLEOTIDE SEQUENCE</scope>
    <source>
        <strain evidence="1">Ch08T</strain>
    </source>
</reference>
<proteinExistence type="predicted"/>
<dbReference type="Gene3D" id="1.20.120.450">
    <property type="entry name" value="dinb family like domain"/>
    <property type="match status" value="1"/>
</dbReference>
<dbReference type="EMBL" id="CP155447">
    <property type="protein sequence ID" value="XBH04899.1"/>
    <property type="molecule type" value="Genomic_DNA"/>
</dbReference>
<dbReference type="Pfam" id="PF07606">
    <property type="entry name" value="DUF1569"/>
    <property type="match status" value="1"/>
</dbReference>
<protein>
    <submittedName>
        <fullName evidence="1">DUF1569 domain-containing protein</fullName>
    </submittedName>
</protein>
<dbReference type="InterPro" id="IPR011463">
    <property type="entry name" value="DUF1569"/>
</dbReference>